<evidence type="ECO:0000313" key="2">
    <source>
        <dbReference type="Proteomes" id="UP000184212"/>
    </source>
</evidence>
<keyword evidence="2" id="KW-1185">Reference proteome</keyword>
<reference evidence="1 2" key="1">
    <citation type="submission" date="2016-11" db="EMBL/GenBank/DDBJ databases">
        <authorList>
            <person name="Jaros S."/>
            <person name="Januszkiewicz K."/>
            <person name="Wedrychowicz H."/>
        </authorList>
    </citation>
    <scope>NUCLEOTIDE SEQUENCE [LARGE SCALE GENOMIC DNA]</scope>
    <source>
        <strain evidence="1 2">DSM 24574</strain>
    </source>
</reference>
<gene>
    <name evidence="1" type="ORF">SAMN04488109_0435</name>
</gene>
<dbReference type="RefSeq" id="WP_073130639.1">
    <property type="nucleotide sequence ID" value="NZ_FQWQ01000001.1"/>
</dbReference>
<name>A0A1M5K457_9BACT</name>
<dbReference type="OrthoDB" id="1489860at2"/>
<dbReference type="EMBL" id="FQWQ01000001">
    <property type="protein sequence ID" value="SHG47511.1"/>
    <property type="molecule type" value="Genomic_DNA"/>
</dbReference>
<dbReference type="AlphaFoldDB" id="A0A1M5K457"/>
<accession>A0A1M5K457</accession>
<organism evidence="1 2">
    <name type="scientific">Chryseolinea serpens</name>
    <dbReference type="NCBI Taxonomy" id="947013"/>
    <lineage>
        <taxon>Bacteria</taxon>
        <taxon>Pseudomonadati</taxon>
        <taxon>Bacteroidota</taxon>
        <taxon>Cytophagia</taxon>
        <taxon>Cytophagales</taxon>
        <taxon>Fulvivirgaceae</taxon>
        <taxon>Chryseolinea</taxon>
    </lineage>
</organism>
<protein>
    <submittedName>
        <fullName evidence="1">Uncharacterized protein</fullName>
    </submittedName>
</protein>
<sequence length="656" mass="74977">MIKKSTVDDILFGKVATLIEQKLSEVGFKYQKSKKQFLRQHNGFDQVIKIGAGSSALYYDEAAEDIYLTFYLLPGLSYPAYEKWFAQHSGKFSTASLYEHPSVSLKARLDFEDFNPDSFYTPTASQQFKANVVRALSGPLDADKFIPLPEFLNGQLATLVADLTEHSDVQKIFDTRKYPLAHTFLLVFAGKTDLANQQLDLTYEAYINGITEKLKVSNQEAARDLESFDGFIDRAQKLAQKTFSNPFVRGAKRLANQNEHLKLSEKTTFVEALRLDLSEFQVRSYLVNKKGESIVLTDDYRLMKFALGGEVLLDVKLESQEGFGDFFNLTARDLEETDEFFINNFIITNDNQVLTLTLPAEKKKGKHLPSPHIEDLAYFARENKYLVIFSGSLLTYSREGVLEKKEPTSTKRIIAAKEWLIAADEKKGNVISDFQGQPVGEFEYAHGNRECTFSGDFQYMTCYGYSIKSQFYDLKNDKKSTLWAHTTFVKDYREVLYNDVGHNFGMEIARFSPDNKYLAGAAYHGKYVAWTLPKLDRIELIPPPETFELMARRDTIYSPDGNQERVKLPHVVELDGHVFFKNWENIPVSIFFIDNGDAFCMSIPESKLLLIWDRNFKNTGYLKTDGSVQLHGDHFISRFNKKGKEGSELIVYRKSS</sequence>
<evidence type="ECO:0000313" key="1">
    <source>
        <dbReference type="EMBL" id="SHG47511.1"/>
    </source>
</evidence>
<dbReference type="Proteomes" id="UP000184212">
    <property type="component" value="Unassembled WGS sequence"/>
</dbReference>
<proteinExistence type="predicted"/>